<protein>
    <recommendedName>
        <fullName evidence="1">vWA-MoxR associated protein N-terminal HTH domain-containing protein</fullName>
    </recommendedName>
</protein>
<sequence>MALEGMPPITADDALAILEMVLDCDRLTTVQEIVFRHAWQGKSYQEMAKVTDYESDYLKDVGSKLWKKLSKAFGEKVKKDNLPAVIKRYLKQHTITVNKHHIIEINLSGATINGENIKGNNTLGHFQDARFYLNPAERLDFDENTNSIPVSNIKQLSKPDESLDSLSIIDPQDNNLPCRSDAAVQIANTLDKAGIVFSPTYIVRVTTSTRKHTVEFDFLIFYYGQLGILQIEDDMQPNMLKNKEMQETVAEILSQGIKIIRHYDANLCREHPEQVVADFLQILIRGENTIP</sequence>
<accession>A0A7C3VI19</accession>
<organism evidence="2">
    <name type="scientific">Planktothricoides sp. SpSt-374</name>
    <dbReference type="NCBI Taxonomy" id="2282167"/>
    <lineage>
        <taxon>Bacteria</taxon>
        <taxon>Bacillati</taxon>
        <taxon>Cyanobacteriota</taxon>
        <taxon>Cyanophyceae</taxon>
        <taxon>Oscillatoriophycideae</taxon>
        <taxon>Oscillatoriales</taxon>
        <taxon>Oscillatoriaceae</taxon>
        <taxon>Planktothricoides</taxon>
    </lineage>
</organism>
<evidence type="ECO:0000313" key="2">
    <source>
        <dbReference type="EMBL" id="HGG01773.1"/>
    </source>
</evidence>
<dbReference type="EMBL" id="DSPX01000142">
    <property type="protein sequence ID" value="HGG01773.1"/>
    <property type="molecule type" value="Genomic_DNA"/>
</dbReference>
<dbReference type="Pfam" id="PF26355">
    <property type="entry name" value="HTH_VMAP-M9"/>
    <property type="match status" value="1"/>
</dbReference>
<feature type="domain" description="vWA-MoxR associated protein N-terminal HTH" evidence="1">
    <location>
        <begin position="26"/>
        <end position="89"/>
    </location>
</feature>
<evidence type="ECO:0000259" key="1">
    <source>
        <dbReference type="Pfam" id="PF26355"/>
    </source>
</evidence>
<dbReference type="InterPro" id="IPR058651">
    <property type="entry name" value="HTH_VMAP-M9"/>
</dbReference>
<reference evidence="2" key="1">
    <citation type="journal article" date="2020" name="mSystems">
        <title>Genome- and Community-Level Interaction Insights into Carbon Utilization and Element Cycling Functions of Hydrothermarchaeota in Hydrothermal Sediment.</title>
        <authorList>
            <person name="Zhou Z."/>
            <person name="Liu Y."/>
            <person name="Xu W."/>
            <person name="Pan J."/>
            <person name="Luo Z.H."/>
            <person name="Li M."/>
        </authorList>
    </citation>
    <scope>NUCLEOTIDE SEQUENCE [LARGE SCALE GENOMIC DNA]</scope>
    <source>
        <strain evidence="2">SpSt-374</strain>
    </source>
</reference>
<name>A0A7C3VI19_9CYAN</name>
<dbReference type="AlphaFoldDB" id="A0A7C3VI19"/>
<comment type="caution">
    <text evidence="2">The sequence shown here is derived from an EMBL/GenBank/DDBJ whole genome shotgun (WGS) entry which is preliminary data.</text>
</comment>
<gene>
    <name evidence="2" type="ORF">ENR15_14255</name>
</gene>
<proteinExistence type="predicted"/>